<sequence length="25" mass="2812">MASLQQRSIFRHTAGKDTFATLFKG</sequence>
<proteinExistence type="predicted"/>
<reference evidence="1" key="1">
    <citation type="submission" date="2014-11" db="EMBL/GenBank/DDBJ databases">
        <authorList>
            <person name="Amaro Gonzalez C."/>
        </authorList>
    </citation>
    <scope>NUCLEOTIDE SEQUENCE</scope>
</reference>
<dbReference type="AlphaFoldDB" id="A0A0E9W967"/>
<accession>A0A0E9W967</accession>
<reference evidence="1" key="2">
    <citation type="journal article" date="2015" name="Fish Shellfish Immunol.">
        <title>Early steps in the European eel (Anguilla anguilla)-Vibrio vulnificus interaction in the gills: Role of the RtxA13 toxin.</title>
        <authorList>
            <person name="Callol A."/>
            <person name="Pajuelo D."/>
            <person name="Ebbesson L."/>
            <person name="Teles M."/>
            <person name="MacKenzie S."/>
            <person name="Amaro C."/>
        </authorList>
    </citation>
    <scope>NUCLEOTIDE SEQUENCE</scope>
</reference>
<protein>
    <submittedName>
        <fullName evidence="1">Uncharacterized protein</fullName>
    </submittedName>
</protein>
<dbReference type="EMBL" id="GBXM01022447">
    <property type="protein sequence ID" value="JAH86130.1"/>
    <property type="molecule type" value="Transcribed_RNA"/>
</dbReference>
<name>A0A0E9W967_ANGAN</name>
<evidence type="ECO:0000313" key="1">
    <source>
        <dbReference type="EMBL" id="JAH86130.1"/>
    </source>
</evidence>
<organism evidence="1">
    <name type="scientific">Anguilla anguilla</name>
    <name type="common">European freshwater eel</name>
    <name type="synonym">Muraena anguilla</name>
    <dbReference type="NCBI Taxonomy" id="7936"/>
    <lineage>
        <taxon>Eukaryota</taxon>
        <taxon>Metazoa</taxon>
        <taxon>Chordata</taxon>
        <taxon>Craniata</taxon>
        <taxon>Vertebrata</taxon>
        <taxon>Euteleostomi</taxon>
        <taxon>Actinopterygii</taxon>
        <taxon>Neopterygii</taxon>
        <taxon>Teleostei</taxon>
        <taxon>Anguilliformes</taxon>
        <taxon>Anguillidae</taxon>
        <taxon>Anguilla</taxon>
    </lineage>
</organism>